<evidence type="ECO:0000256" key="1">
    <source>
        <dbReference type="SAM" id="SignalP"/>
    </source>
</evidence>
<evidence type="ECO:0000313" key="3">
    <source>
        <dbReference type="Proteomes" id="UP000199036"/>
    </source>
</evidence>
<reference evidence="3" key="1">
    <citation type="submission" date="2016-10" db="EMBL/GenBank/DDBJ databases">
        <authorList>
            <person name="Varghese N."/>
            <person name="Submissions S."/>
        </authorList>
    </citation>
    <scope>NUCLEOTIDE SEQUENCE [LARGE SCALE GENOMIC DNA]</scope>
    <source>
        <strain evidence="3">DS-12</strain>
    </source>
</reference>
<accession>A0A1I5E8S3</accession>
<protein>
    <submittedName>
        <fullName evidence="2">YD repeat-containing protein</fullName>
    </submittedName>
</protein>
<dbReference type="Gene3D" id="2.180.10.10">
    <property type="entry name" value="RHS repeat-associated core"/>
    <property type="match status" value="1"/>
</dbReference>
<organism evidence="2 3">
    <name type="scientific">Paenimyroides ummariense</name>
    <dbReference type="NCBI Taxonomy" id="913024"/>
    <lineage>
        <taxon>Bacteria</taxon>
        <taxon>Pseudomonadati</taxon>
        <taxon>Bacteroidota</taxon>
        <taxon>Flavobacteriia</taxon>
        <taxon>Flavobacteriales</taxon>
        <taxon>Flavobacteriaceae</taxon>
        <taxon>Paenimyroides</taxon>
    </lineage>
</organism>
<gene>
    <name evidence="2" type="ORF">SAMN05421741_11932</name>
</gene>
<name>A0A1I5E8S3_9FLAO</name>
<keyword evidence="1" id="KW-0732">Signal</keyword>
<dbReference type="OrthoDB" id="1339960at2"/>
<feature type="signal peptide" evidence="1">
    <location>
        <begin position="1"/>
        <end position="21"/>
    </location>
</feature>
<dbReference type="RefSeq" id="WP_091524885.1">
    <property type="nucleotide sequence ID" value="NZ_FOVI01000019.1"/>
</dbReference>
<sequence length="244" mass="27606">MKKLVLSAFVLAGLMFTSCDKNDDNNPTEEGTVDVTKMYLPSKIVSDDYTTTYTYNNKGQVTKITESDGYEYTFTYNGNQLVEVVSIDEVYKTTYTFTQSGTKLTLNMKGEFNGQTQTDTEELTLDSKGNLINDGYFTYSYDANGNITRMTSDDSEEVKLTFDAKNGIFKNLNLPKWVSTYILENQTNLVNNAVSINYEDSDFPEDNFTGTVKYDYNADNYPVKMEATSSTDGTYTQTIEYTKK</sequence>
<dbReference type="STRING" id="913024.SAMN05421741_11932"/>
<evidence type="ECO:0000313" key="2">
    <source>
        <dbReference type="EMBL" id="SFO07760.1"/>
    </source>
</evidence>
<proteinExistence type="predicted"/>
<keyword evidence="3" id="KW-1185">Reference proteome</keyword>
<dbReference type="EMBL" id="FOVI01000019">
    <property type="protein sequence ID" value="SFO07760.1"/>
    <property type="molecule type" value="Genomic_DNA"/>
</dbReference>
<dbReference type="Proteomes" id="UP000199036">
    <property type="component" value="Unassembled WGS sequence"/>
</dbReference>
<dbReference type="AlphaFoldDB" id="A0A1I5E8S3"/>
<feature type="chain" id="PRO_5011533085" evidence="1">
    <location>
        <begin position="22"/>
        <end position="244"/>
    </location>
</feature>
<dbReference type="PROSITE" id="PS51257">
    <property type="entry name" value="PROKAR_LIPOPROTEIN"/>
    <property type="match status" value="1"/>
</dbReference>